<dbReference type="EMBL" id="CYZD01000028">
    <property type="protein sequence ID" value="CUO80697.1"/>
    <property type="molecule type" value="Genomic_DNA"/>
</dbReference>
<evidence type="ECO:0000259" key="1">
    <source>
        <dbReference type="Pfam" id="PF08486"/>
    </source>
</evidence>
<dbReference type="RefSeq" id="WP_055066667.1">
    <property type="nucleotide sequence ID" value="NZ_CYZD01000028.1"/>
</dbReference>
<evidence type="ECO:0000313" key="3">
    <source>
        <dbReference type="Proteomes" id="UP000095409"/>
    </source>
</evidence>
<evidence type="ECO:0000313" key="2">
    <source>
        <dbReference type="EMBL" id="CUO80697.1"/>
    </source>
</evidence>
<gene>
    <name evidence="2" type="ORF">ERS852394_03070</name>
</gene>
<name>A0A174I519_9FIRM</name>
<reference evidence="2 3" key="1">
    <citation type="submission" date="2015-09" db="EMBL/GenBank/DDBJ databases">
        <authorList>
            <consortium name="Pathogen Informatics"/>
        </authorList>
    </citation>
    <scope>NUCLEOTIDE SEQUENCE [LARGE SCALE GENOMIC DNA]</scope>
    <source>
        <strain evidence="2 3">2789STDY5608837</strain>
    </source>
</reference>
<proteinExistence type="predicted"/>
<sequence>MKKNSRMYFSNIVVLLLLPYLITILINGYDMAVLNQKADSETVLSVILALQISSDYEPETIKAQAVIARSNLYRKIGEKESTNRNGDQNKKERDARSEKFFETCRELRDELPSCWSVWEKADKVYEEAVEDTSGQVLTYNGELKLVPYHQISAGQTRDGETAFHNEEYAYLKAVDSNSDKTAPGYLNSTYIAKQQLPVELRIVEREDSGYVVSLMADENIVEAESFVTGMGIASSDFSMQKTGEQVRFLSKGKGHGLGFSQYGGNKLAKEGKNWKEILNTYFPLMDITKN</sequence>
<feature type="domain" description="Sporulation stage II protein D amidase enhancer LytB N-terminal" evidence="1">
    <location>
        <begin position="37"/>
        <end position="139"/>
    </location>
</feature>
<protein>
    <submittedName>
        <fullName evidence="2">H-34</fullName>
    </submittedName>
</protein>
<dbReference type="InterPro" id="IPR013693">
    <property type="entry name" value="SpoIID/LytB_N"/>
</dbReference>
<dbReference type="AlphaFoldDB" id="A0A174I519"/>
<accession>A0A174I519</accession>
<organism evidence="2 3">
    <name type="scientific">Blautia obeum</name>
    <dbReference type="NCBI Taxonomy" id="40520"/>
    <lineage>
        <taxon>Bacteria</taxon>
        <taxon>Bacillati</taxon>
        <taxon>Bacillota</taxon>
        <taxon>Clostridia</taxon>
        <taxon>Lachnospirales</taxon>
        <taxon>Lachnospiraceae</taxon>
        <taxon>Blautia</taxon>
    </lineage>
</organism>
<dbReference type="Proteomes" id="UP000095409">
    <property type="component" value="Unassembled WGS sequence"/>
</dbReference>
<dbReference type="Pfam" id="PF08486">
    <property type="entry name" value="SpoIID"/>
    <property type="match status" value="1"/>
</dbReference>